<keyword evidence="5" id="KW-0067">ATP-binding</keyword>
<keyword evidence="3" id="KW-0547">Nucleotide-binding</keyword>
<dbReference type="Gene3D" id="3.30.1180.20">
    <property type="entry name" value="Dihydroxyacetone kinase, domain 2"/>
    <property type="match status" value="1"/>
</dbReference>
<dbReference type="PANTHER" id="PTHR28629">
    <property type="entry name" value="TRIOKINASE/FMN CYCLASE"/>
    <property type="match status" value="1"/>
</dbReference>
<accession>A0A7S1UJS1</accession>
<feature type="domain" description="DhaK" evidence="7">
    <location>
        <begin position="9"/>
        <end position="345"/>
    </location>
</feature>
<evidence type="ECO:0000313" key="8">
    <source>
        <dbReference type="EMBL" id="CAD9270346.1"/>
    </source>
</evidence>
<evidence type="ECO:0000259" key="7">
    <source>
        <dbReference type="PROSITE" id="PS51481"/>
    </source>
</evidence>
<evidence type="ECO:0000256" key="1">
    <source>
        <dbReference type="ARBA" id="ARBA00008757"/>
    </source>
</evidence>
<organism evidence="8">
    <name type="scientific">Phaeomonas parva</name>
    <dbReference type="NCBI Taxonomy" id="124430"/>
    <lineage>
        <taxon>Eukaryota</taxon>
        <taxon>Sar</taxon>
        <taxon>Stramenopiles</taxon>
        <taxon>Ochrophyta</taxon>
        <taxon>Pinguiophyceae</taxon>
        <taxon>Pinguiochrysidales</taxon>
        <taxon>Pinguiochrysidaceae</taxon>
        <taxon>Phaeomonas</taxon>
    </lineage>
</organism>
<dbReference type="FunFam" id="3.30.1180.20:FF:000001">
    <property type="entry name" value="Dihydroxyacetone kinase 1"/>
    <property type="match status" value="1"/>
</dbReference>
<dbReference type="InterPro" id="IPR004006">
    <property type="entry name" value="DhaK_dom"/>
</dbReference>
<protein>
    <recommendedName>
        <fullName evidence="9">Dihydroxyacetone kinase</fullName>
    </recommendedName>
</protein>
<evidence type="ECO:0000256" key="5">
    <source>
        <dbReference type="ARBA" id="ARBA00022840"/>
    </source>
</evidence>
<dbReference type="FunFam" id="1.25.40.340:FF:000002">
    <property type="entry name" value="Dihydroxyacetone kinase, L subunit"/>
    <property type="match status" value="1"/>
</dbReference>
<dbReference type="FunFam" id="3.40.50.10440:FF:000001">
    <property type="entry name" value="Dihydroxyacetone kinase, DhaK subunit"/>
    <property type="match status" value="1"/>
</dbReference>
<dbReference type="Gene3D" id="3.40.50.10440">
    <property type="entry name" value="Dihydroxyacetone kinase, domain 1"/>
    <property type="match status" value="1"/>
</dbReference>
<dbReference type="InterPro" id="IPR050861">
    <property type="entry name" value="Dihydroxyacetone_Kinase"/>
</dbReference>
<keyword evidence="2" id="KW-0808">Transferase</keyword>
<keyword evidence="4" id="KW-0418">Kinase</keyword>
<dbReference type="InterPro" id="IPR004007">
    <property type="entry name" value="DhaL_dom"/>
</dbReference>
<dbReference type="GO" id="GO:0005524">
    <property type="term" value="F:ATP binding"/>
    <property type="evidence" value="ECO:0007669"/>
    <property type="project" value="UniProtKB-KW"/>
</dbReference>
<evidence type="ECO:0000256" key="2">
    <source>
        <dbReference type="ARBA" id="ARBA00022679"/>
    </source>
</evidence>
<comment type="similarity">
    <text evidence="1">Belongs to the dihydroxyacetone kinase (DAK) family.</text>
</comment>
<dbReference type="PROSITE" id="PS51480">
    <property type="entry name" value="DHAL"/>
    <property type="match status" value="1"/>
</dbReference>
<dbReference type="SUPFAM" id="SSF82549">
    <property type="entry name" value="DAK1/DegV-like"/>
    <property type="match status" value="1"/>
</dbReference>
<feature type="domain" description="DhaL" evidence="6">
    <location>
        <begin position="389"/>
        <end position="592"/>
    </location>
</feature>
<dbReference type="GO" id="GO:0019563">
    <property type="term" value="P:glycerol catabolic process"/>
    <property type="evidence" value="ECO:0007669"/>
    <property type="project" value="TreeGrafter"/>
</dbReference>
<dbReference type="InterPro" id="IPR036117">
    <property type="entry name" value="DhaL_dom_sf"/>
</dbReference>
<evidence type="ECO:0000256" key="4">
    <source>
        <dbReference type="ARBA" id="ARBA00022777"/>
    </source>
</evidence>
<reference evidence="8" key="1">
    <citation type="submission" date="2021-01" db="EMBL/GenBank/DDBJ databases">
        <authorList>
            <person name="Corre E."/>
            <person name="Pelletier E."/>
            <person name="Niang G."/>
            <person name="Scheremetjew M."/>
            <person name="Finn R."/>
            <person name="Kale V."/>
            <person name="Holt S."/>
            <person name="Cochrane G."/>
            <person name="Meng A."/>
            <person name="Brown T."/>
            <person name="Cohen L."/>
        </authorList>
    </citation>
    <scope>NUCLEOTIDE SEQUENCE</scope>
    <source>
        <strain evidence="8">CCMP2877</strain>
    </source>
</reference>
<evidence type="ECO:0008006" key="9">
    <source>
        <dbReference type="Google" id="ProtNLM"/>
    </source>
</evidence>
<evidence type="ECO:0000259" key="6">
    <source>
        <dbReference type="PROSITE" id="PS51480"/>
    </source>
</evidence>
<dbReference type="PROSITE" id="PS51481">
    <property type="entry name" value="DHAK"/>
    <property type="match status" value="1"/>
</dbReference>
<evidence type="ECO:0000256" key="3">
    <source>
        <dbReference type="ARBA" id="ARBA00022741"/>
    </source>
</evidence>
<dbReference type="GO" id="GO:0004371">
    <property type="term" value="F:glycerone kinase activity"/>
    <property type="evidence" value="ECO:0007669"/>
    <property type="project" value="InterPro"/>
</dbReference>
<dbReference type="SMART" id="SM01120">
    <property type="entry name" value="Dak2"/>
    <property type="match status" value="1"/>
</dbReference>
<proteinExistence type="inferred from homology"/>
<gene>
    <name evidence="8" type="ORF">PPAR1163_LOCUS28785</name>
</gene>
<dbReference type="AlphaFoldDB" id="A0A7S1UJS1"/>
<dbReference type="Pfam" id="PF02734">
    <property type="entry name" value="Dak2"/>
    <property type="match status" value="1"/>
</dbReference>
<dbReference type="Gene3D" id="1.25.40.340">
    <property type="match status" value="1"/>
</dbReference>
<dbReference type="GO" id="GO:0005829">
    <property type="term" value="C:cytosol"/>
    <property type="evidence" value="ECO:0007669"/>
    <property type="project" value="TreeGrafter"/>
</dbReference>
<dbReference type="EMBL" id="HBGJ01045809">
    <property type="protein sequence ID" value="CAD9270346.1"/>
    <property type="molecule type" value="Transcribed_RNA"/>
</dbReference>
<dbReference type="SUPFAM" id="SSF101473">
    <property type="entry name" value="DhaL-like"/>
    <property type="match status" value="1"/>
</dbReference>
<dbReference type="PANTHER" id="PTHR28629:SF4">
    <property type="entry name" value="TRIOKINASE_FMN CYCLASE"/>
    <property type="match status" value="1"/>
</dbReference>
<name>A0A7S1UJS1_9STRA</name>
<dbReference type="Pfam" id="PF02733">
    <property type="entry name" value="Dak1"/>
    <property type="match status" value="1"/>
</dbReference>
<sequence>MATKKFVNDPKAAVEECTLGLLAANPNLRRVAGTHVIVAANYETLTKADGGQVALISGGGSGHEPAHAGYIGDGMLTAAVCGDVFASPPVSAVLAAIRTVCGPAGCLIIVKNYTGDRLNFGMAVEKATLEGYNCKIVVVADDCALPDVGIAGRRGLAGTVFVHKVAGATAAAGGSLEEVYNAASSVAGAIGTMGVALTGCTVPGAPRNTRLDAADAIEVGLGIHGEPGARAGSMAPASEIAAELIGHILGTAEPRGSPMNVPNGARLVLMVNGLGGTPPLELGILCESVLAQLRGRFVIERVLLGDFMTSLESCGASVTLFHLTDGAGGDAMLAKLDAPTTAGGWPAAIAKQPASSDIPKPTDPHGDAAAAAAAATADLSAEDLAGRTGGLAAIVEAVATALVDNEAKLTEWDQKVGDGDCGTAWRSGAEELRAAVQSGELLRIAAAQADAAAPLSWVNPALLTAVADKLAEAMGGTSGAICQIFFQAIAAEVKGGADIRAAVLAAAEKVIMYGGAQPGMRTLVDSLLPAAQALSSGASVTEAAAAALSGAEATTGMTAGAGRSSYVPEELLKTVPDPGAMAVAYCFEAIAKAV</sequence>